<dbReference type="Proteomes" id="UP000009172">
    <property type="component" value="Unassembled WGS sequence"/>
</dbReference>
<name>F2SBE6_TRIT1</name>
<reference evidence="3" key="1">
    <citation type="journal article" date="2012" name="MBio">
        <title>Comparative genome analysis of Trichophyton rubrum and related dermatophytes reveals candidate genes involved in infection.</title>
        <authorList>
            <person name="Martinez D.A."/>
            <person name="Oliver B.G."/>
            <person name="Graeser Y."/>
            <person name="Goldberg J.M."/>
            <person name="Li W."/>
            <person name="Martinez-Rossi N.M."/>
            <person name="Monod M."/>
            <person name="Shelest E."/>
            <person name="Barton R.C."/>
            <person name="Birch E."/>
            <person name="Brakhage A.A."/>
            <person name="Chen Z."/>
            <person name="Gurr S.J."/>
            <person name="Heiman D."/>
            <person name="Heitman J."/>
            <person name="Kosti I."/>
            <person name="Rossi A."/>
            <person name="Saif S."/>
            <person name="Samalova M."/>
            <person name="Saunders C.W."/>
            <person name="Shea T."/>
            <person name="Summerbell R.C."/>
            <person name="Xu J."/>
            <person name="Young S."/>
            <person name="Zeng Q."/>
            <person name="Birren B.W."/>
            <person name="Cuomo C.A."/>
            <person name="White T.C."/>
        </authorList>
    </citation>
    <scope>NUCLEOTIDE SEQUENCE [LARGE SCALE GENOMIC DNA]</scope>
    <source>
        <strain evidence="3">CBS 112818</strain>
    </source>
</reference>
<gene>
    <name evidence="2" type="ORF">TESG_08676</name>
</gene>
<feature type="region of interest" description="Disordered" evidence="1">
    <location>
        <begin position="14"/>
        <end position="34"/>
    </location>
</feature>
<protein>
    <submittedName>
        <fullName evidence="2">Uncharacterized protein</fullName>
    </submittedName>
</protein>
<dbReference type="AlphaFoldDB" id="F2SBE6"/>
<proteinExistence type="predicted"/>
<keyword evidence="3" id="KW-1185">Reference proteome</keyword>
<evidence type="ECO:0000256" key="1">
    <source>
        <dbReference type="SAM" id="MobiDB-lite"/>
    </source>
</evidence>
<evidence type="ECO:0000313" key="3">
    <source>
        <dbReference type="Proteomes" id="UP000009172"/>
    </source>
</evidence>
<sequence>MSLPISETLDNARALPFAQPSRPPPVRLASQSTPQHSTYAVSQSKLSDYPLYQVARYNIQQYTGEVSLFDTRMDRWRALLYPFHTWLSADTTAYQCYLRDERCTNRTNPVSRGARVTYIDMSYRCSVYPCSAYFGSLGLHASQPQGWAAWKSL</sequence>
<organism evidence="2 3">
    <name type="scientific">Trichophyton tonsurans (strain CBS 112818)</name>
    <name type="common">Scalp ringworm fungus</name>
    <dbReference type="NCBI Taxonomy" id="647933"/>
    <lineage>
        <taxon>Eukaryota</taxon>
        <taxon>Fungi</taxon>
        <taxon>Dikarya</taxon>
        <taxon>Ascomycota</taxon>
        <taxon>Pezizomycotina</taxon>
        <taxon>Eurotiomycetes</taxon>
        <taxon>Eurotiomycetidae</taxon>
        <taxon>Onygenales</taxon>
        <taxon>Arthrodermataceae</taxon>
        <taxon>Trichophyton</taxon>
    </lineage>
</organism>
<accession>F2SBE6</accession>
<dbReference type="HOGENOM" id="CLU_1714642_0_0_1"/>
<dbReference type="EMBL" id="GG698564">
    <property type="protein sequence ID" value="EGE00896.1"/>
    <property type="molecule type" value="Genomic_DNA"/>
</dbReference>
<evidence type="ECO:0000313" key="2">
    <source>
        <dbReference type="EMBL" id="EGE00896.1"/>
    </source>
</evidence>